<dbReference type="InterPro" id="IPR050231">
    <property type="entry name" value="Iron_ascorbate_oxido_reductase"/>
</dbReference>
<sequence length="334" mass="38348">MEIPVVDFSSWHHSPDGASKQRIAGELVDACRKVGFVRITNHSLAETTLDEAFDWMRRLFSLPEEEKMKAPHPEGWAVHRGYSWPGLEKVSQIMSTGHDDELRKKMREVPDVKEVYDIGSENDTIQPNQWIPDTTLPGFREFMTRFYWECDRIGNEILRALAIGLSLESENYLTEKHSGNNNQLRLLHYLPVPAEDLENERVARCPAHTDWSSITMLFQDDCGGLEVEDISRLGTFVPAPPIKNSIMMNVGDLLQRWSNGIDRLRSTNHRVGVPELSGRMTRERYSIPYFMSPDEGMVIECIPSCMSDKEPAKYEPITQGDYNKMRMSMMYESA</sequence>
<dbReference type="GO" id="GO:0016491">
    <property type="term" value="F:oxidoreductase activity"/>
    <property type="evidence" value="ECO:0007669"/>
    <property type="project" value="UniProtKB-KW"/>
</dbReference>
<comment type="similarity">
    <text evidence="1 2">Belongs to the iron/ascorbate-dependent oxidoreductase family.</text>
</comment>
<feature type="domain" description="Fe2OG dioxygenase" evidence="3">
    <location>
        <begin position="180"/>
        <end position="293"/>
    </location>
</feature>
<dbReference type="InterPro" id="IPR026992">
    <property type="entry name" value="DIOX_N"/>
</dbReference>
<dbReference type="InterPro" id="IPR044861">
    <property type="entry name" value="IPNS-like_FE2OG_OXY"/>
</dbReference>
<keyword evidence="2" id="KW-0408">Iron</keyword>
<dbReference type="PROSITE" id="PS51471">
    <property type="entry name" value="FE2OG_OXY"/>
    <property type="match status" value="1"/>
</dbReference>
<dbReference type="GO" id="GO:0044283">
    <property type="term" value="P:small molecule biosynthetic process"/>
    <property type="evidence" value="ECO:0007669"/>
    <property type="project" value="UniProtKB-ARBA"/>
</dbReference>
<reference evidence="4 5" key="1">
    <citation type="journal article" date="2018" name="Proc. Natl. Acad. Sci. U.S.A.">
        <title>Linking secondary metabolites to gene clusters through genome sequencing of six diverse Aspergillus species.</title>
        <authorList>
            <person name="Kaerboelling I."/>
            <person name="Vesth T.C."/>
            <person name="Frisvad J.C."/>
            <person name="Nybo J.L."/>
            <person name="Theobald S."/>
            <person name="Kuo A."/>
            <person name="Bowyer P."/>
            <person name="Matsuda Y."/>
            <person name="Mondo S."/>
            <person name="Lyhne E.K."/>
            <person name="Kogle M.E."/>
            <person name="Clum A."/>
            <person name="Lipzen A."/>
            <person name="Salamov A."/>
            <person name="Ngan C.Y."/>
            <person name="Daum C."/>
            <person name="Chiniquy J."/>
            <person name="Barry K."/>
            <person name="LaButti K."/>
            <person name="Haridas S."/>
            <person name="Simmons B.A."/>
            <person name="Magnuson J.K."/>
            <person name="Mortensen U.H."/>
            <person name="Larsen T.O."/>
            <person name="Grigoriev I.V."/>
            <person name="Baker S.E."/>
            <person name="Andersen M.R."/>
        </authorList>
    </citation>
    <scope>NUCLEOTIDE SEQUENCE [LARGE SCALE GENOMIC DNA]</scope>
    <source>
        <strain evidence="4 5">IBT 24754</strain>
    </source>
</reference>
<dbReference type="RefSeq" id="XP_040749736.1">
    <property type="nucleotide sequence ID" value="XM_040894203.1"/>
</dbReference>
<dbReference type="PANTHER" id="PTHR47990">
    <property type="entry name" value="2-OXOGLUTARATE (2OG) AND FE(II)-DEPENDENT OXYGENASE SUPERFAMILY PROTEIN-RELATED"/>
    <property type="match status" value="1"/>
</dbReference>
<keyword evidence="2" id="KW-0560">Oxidoreductase</keyword>
<dbReference type="GeneID" id="63811085"/>
<dbReference type="OrthoDB" id="288590at2759"/>
<organism evidence="4 5">
    <name type="scientific">Aspergillus ochraceoroseus IBT 24754</name>
    <dbReference type="NCBI Taxonomy" id="1392256"/>
    <lineage>
        <taxon>Eukaryota</taxon>
        <taxon>Fungi</taxon>
        <taxon>Dikarya</taxon>
        <taxon>Ascomycota</taxon>
        <taxon>Pezizomycotina</taxon>
        <taxon>Eurotiomycetes</taxon>
        <taxon>Eurotiomycetidae</taxon>
        <taxon>Eurotiales</taxon>
        <taxon>Aspergillaceae</taxon>
        <taxon>Aspergillus</taxon>
        <taxon>Aspergillus subgen. Nidulantes</taxon>
    </lineage>
</organism>
<protein>
    <recommendedName>
        <fullName evidence="3">Fe2OG dioxygenase domain-containing protein</fullName>
    </recommendedName>
</protein>
<keyword evidence="2" id="KW-0479">Metal-binding</keyword>
<evidence type="ECO:0000256" key="1">
    <source>
        <dbReference type="ARBA" id="ARBA00008056"/>
    </source>
</evidence>
<dbReference type="Pfam" id="PF14226">
    <property type="entry name" value="DIOX_N"/>
    <property type="match status" value="1"/>
</dbReference>
<comment type="caution">
    <text evidence="4">The sequence shown here is derived from an EMBL/GenBank/DDBJ whole genome shotgun (WGS) entry which is preliminary data.</text>
</comment>
<dbReference type="VEuPathDB" id="FungiDB:P175DRAFT_0443900"/>
<evidence type="ECO:0000313" key="5">
    <source>
        <dbReference type="Proteomes" id="UP000244073"/>
    </source>
</evidence>
<dbReference type="EMBL" id="MSFN02000008">
    <property type="protein sequence ID" value="PTU18344.1"/>
    <property type="molecule type" value="Genomic_DNA"/>
</dbReference>
<evidence type="ECO:0000259" key="3">
    <source>
        <dbReference type="PROSITE" id="PS51471"/>
    </source>
</evidence>
<dbReference type="GO" id="GO:0046872">
    <property type="term" value="F:metal ion binding"/>
    <property type="evidence" value="ECO:0007669"/>
    <property type="project" value="UniProtKB-KW"/>
</dbReference>
<name>A0A2T5LPY4_9EURO</name>
<dbReference type="SUPFAM" id="SSF51197">
    <property type="entry name" value="Clavaminate synthase-like"/>
    <property type="match status" value="1"/>
</dbReference>
<evidence type="ECO:0000256" key="2">
    <source>
        <dbReference type="RuleBase" id="RU003682"/>
    </source>
</evidence>
<gene>
    <name evidence="4" type="ORF">P175DRAFT_0443900</name>
</gene>
<dbReference type="Proteomes" id="UP000244073">
    <property type="component" value="Unassembled WGS sequence"/>
</dbReference>
<evidence type="ECO:0000313" key="4">
    <source>
        <dbReference type="EMBL" id="PTU18344.1"/>
    </source>
</evidence>
<dbReference type="Gene3D" id="2.60.120.330">
    <property type="entry name" value="B-lactam Antibiotic, Isopenicillin N Synthase, Chain"/>
    <property type="match status" value="1"/>
</dbReference>
<proteinExistence type="inferred from homology"/>
<dbReference type="AlphaFoldDB" id="A0A2T5LPY4"/>
<dbReference type="Pfam" id="PF03171">
    <property type="entry name" value="2OG-FeII_Oxy"/>
    <property type="match status" value="1"/>
</dbReference>
<dbReference type="InterPro" id="IPR005123">
    <property type="entry name" value="Oxoglu/Fe-dep_dioxygenase_dom"/>
</dbReference>
<accession>A0A2T5LPY4</accession>
<dbReference type="InterPro" id="IPR027443">
    <property type="entry name" value="IPNS-like_sf"/>
</dbReference>